<dbReference type="Proteomes" id="UP001299068">
    <property type="component" value="Unassembled WGS sequence"/>
</dbReference>
<keyword evidence="1" id="KW-0472">Membrane</keyword>
<accession>A0ABS7L0B1</accession>
<evidence type="ECO:0000256" key="1">
    <source>
        <dbReference type="SAM" id="Phobius"/>
    </source>
</evidence>
<keyword evidence="3" id="KW-1185">Reference proteome</keyword>
<keyword evidence="1" id="KW-1133">Transmembrane helix</keyword>
<gene>
    <name evidence="2" type="ORF">K5V21_13705</name>
</gene>
<proteinExistence type="predicted"/>
<organism evidence="2 3">
    <name type="scientific">Clostridium sardiniense</name>
    <name type="common">Clostridium absonum</name>
    <dbReference type="NCBI Taxonomy" id="29369"/>
    <lineage>
        <taxon>Bacteria</taxon>
        <taxon>Bacillati</taxon>
        <taxon>Bacillota</taxon>
        <taxon>Clostridia</taxon>
        <taxon>Eubacteriales</taxon>
        <taxon>Clostridiaceae</taxon>
        <taxon>Clostridium</taxon>
    </lineage>
</organism>
<protein>
    <submittedName>
        <fullName evidence="2">Uncharacterized protein</fullName>
    </submittedName>
</protein>
<reference evidence="2 3" key="1">
    <citation type="journal article" date="2021" name="Cell Host Microbe">
        <title>in vivo commensal control of Clostridioides difficile virulence.</title>
        <authorList>
            <person name="Girinathan B.P."/>
            <person name="Dibenedetto N."/>
            <person name="Worley J.N."/>
            <person name="Peltier J."/>
            <person name="Arrieta-Ortiz M.L."/>
            <person name="Rupa Christinal Immanuel S."/>
            <person name="Lavin R."/>
            <person name="Delaney M.L."/>
            <person name="Cummins C."/>
            <person name="Hoffmann M."/>
            <person name="Luo Y."/>
            <person name="Gonzalez-Escalona N."/>
            <person name="Allard M."/>
            <person name="Onderdonk A.B."/>
            <person name="Gerber G.K."/>
            <person name="Sonenshein A.L."/>
            <person name="Baliga N."/>
            <person name="Dupuy B."/>
            <person name="Bry L."/>
        </authorList>
    </citation>
    <scope>NUCLEOTIDE SEQUENCE [LARGE SCALE GENOMIC DNA]</scope>
    <source>
        <strain evidence="2 3">DSM 599</strain>
    </source>
</reference>
<sequence>MNKLMQNKYLQIILKNKYIYWITAIIIAIIIPWIIFQANPIEGGINNSRAGTWSRFSSILIICLFSIISKQNKQNKN</sequence>
<comment type="caution">
    <text evidence="2">The sequence shown here is derived from an EMBL/GenBank/DDBJ whole genome shotgun (WGS) entry which is preliminary data.</text>
</comment>
<feature type="transmembrane region" description="Helical" evidence="1">
    <location>
        <begin position="50"/>
        <end position="68"/>
    </location>
</feature>
<evidence type="ECO:0000313" key="3">
    <source>
        <dbReference type="Proteomes" id="UP001299068"/>
    </source>
</evidence>
<keyword evidence="1" id="KW-0812">Transmembrane</keyword>
<name>A0ABS7L0B1_CLOSR</name>
<feature type="transmembrane region" description="Helical" evidence="1">
    <location>
        <begin position="18"/>
        <end position="38"/>
    </location>
</feature>
<evidence type="ECO:0000313" key="2">
    <source>
        <dbReference type="EMBL" id="MBY0756501.1"/>
    </source>
</evidence>
<dbReference type="RefSeq" id="WP_221861745.1">
    <property type="nucleotide sequence ID" value="NZ_JAIKTU010000011.1"/>
</dbReference>
<dbReference type="EMBL" id="JAIKTU010000011">
    <property type="protein sequence ID" value="MBY0756501.1"/>
    <property type="molecule type" value="Genomic_DNA"/>
</dbReference>